<name>A0AAD4S5L2_9MAGN</name>
<dbReference type="AlphaFoldDB" id="A0AAD4S5L2"/>
<comment type="caution">
    <text evidence="1">The sequence shown here is derived from an EMBL/GenBank/DDBJ whole genome shotgun (WGS) entry which is preliminary data.</text>
</comment>
<feature type="non-terminal residue" evidence="1">
    <location>
        <position position="64"/>
    </location>
</feature>
<sequence length="64" mass="7529">VVEKTPKLTNYFPLQGIKFKVVESTPDYQSTYFDFEEINVWVLILDKIITSRSLILSFSTHFKI</sequence>
<dbReference type="EMBL" id="JAJJMB010014022">
    <property type="protein sequence ID" value="KAI3864029.1"/>
    <property type="molecule type" value="Genomic_DNA"/>
</dbReference>
<accession>A0AAD4S5L2</accession>
<evidence type="ECO:0000313" key="1">
    <source>
        <dbReference type="EMBL" id="KAI3864029.1"/>
    </source>
</evidence>
<gene>
    <name evidence="1" type="ORF">MKW98_031621</name>
</gene>
<protein>
    <submittedName>
        <fullName evidence="1">Uncharacterized protein</fullName>
    </submittedName>
</protein>
<proteinExistence type="predicted"/>
<evidence type="ECO:0000313" key="2">
    <source>
        <dbReference type="Proteomes" id="UP001202328"/>
    </source>
</evidence>
<reference evidence="1" key="1">
    <citation type="submission" date="2022-04" db="EMBL/GenBank/DDBJ databases">
        <title>A functionally conserved STORR gene fusion in Papaver species that diverged 16.8 million years ago.</title>
        <authorList>
            <person name="Catania T."/>
        </authorList>
    </citation>
    <scope>NUCLEOTIDE SEQUENCE</scope>
    <source>
        <strain evidence="1">S-188037</strain>
    </source>
</reference>
<dbReference type="Proteomes" id="UP001202328">
    <property type="component" value="Unassembled WGS sequence"/>
</dbReference>
<organism evidence="1 2">
    <name type="scientific">Papaver atlanticum</name>
    <dbReference type="NCBI Taxonomy" id="357466"/>
    <lineage>
        <taxon>Eukaryota</taxon>
        <taxon>Viridiplantae</taxon>
        <taxon>Streptophyta</taxon>
        <taxon>Embryophyta</taxon>
        <taxon>Tracheophyta</taxon>
        <taxon>Spermatophyta</taxon>
        <taxon>Magnoliopsida</taxon>
        <taxon>Ranunculales</taxon>
        <taxon>Papaveraceae</taxon>
        <taxon>Papaveroideae</taxon>
        <taxon>Papaver</taxon>
    </lineage>
</organism>
<keyword evidence="2" id="KW-1185">Reference proteome</keyword>